<dbReference type="Pfam" id="PF02743">
    <property type="entry name" value="dCache_1"/>
    <property type="match status" value="1"/>
</dbReference>
<dbReference type="RefSeq" id="WP_118229052.1">
    <property type="nucleotide sequence ID" value="NZ_JAQDZC010000002.1"/>
</dbReference>
<dbReference type="SMART" id="SM00283">
    <property type="entry name" value="MA"/>
    <property type="match status" value="1"/>
</dbReference>
<evidence type="ECO:0000256" key="13">
    <source>
        <dbReference type="ARBA" id="ARBA00023224"/>
    </source>
</evidence>
<accession>A0A6H3FC48</accession>
<dbReference type="SUPFAM" id="SSF103190">
    <property type="entry name" value="Sensory domain-like"/>
    <property type="match status" value="1"/>
</dbReference>
<dbReference type="Gene3D" id="3.30.450.20">
    <property type="entry name" value="PAS domain"/>
    <property type="match status" value="3"/>
</dbReference>
<dbReference type="InterPro" id="IPR029151">
    <property type="entry name" value="Sensor-like_sf"/>
</dbReference>
<dbReference type="SMART" id="SM00304">
    <property type="entry name" value="HAMP"/>
    <property type="match status" value="1"/>
</dbReference>
<dbReference type="InterPro" id="IPR004089">
    <property type="entry name" value="MCPsignal_dom"/>
</dbReference>
<evidence type="ECO:0000256" key="2">
    <source>
        <dbReference type="ARBA" id="ARBA00022475"/>
    </source>
</evidence>
<evidence type="ECO:0000256" key="16">
    <source>
        <dbReference type="SAM" id="Coils"/>
    </source>
</evidence>
<evidence type="ECO:0000256" key="9">
    <source>
        <dbReference type="ARBA" id="ARBA00022840"/>
    </source>
</evidence>
<feature type="domain" description="HAMP" evidence="20">
    <location>
        <begin position="308"/>
        <end position="360"/>
    </location>
</feature>
<dbReference type="GO" id="GO:0006935">
    <property type="term" value="P:chemotaxis"/>
    <property type="evidence" value="ECO:0007669"/>
    <property type="project" value="UniProtKB-KW"/>
</dbReference>
<dbReference type="FunFam" id="1.10.287.950:FF:000001">
    <property type="entry name" value="Methyl-accepting chemotaxis sensory transducer"/>
    <property type="match status" value="1"/>
</dbReference>
<evidence type="ECO:0000256" key="14">
    <source>
        <dbReference type="ARBA" id="ARBA00029447"/>
    </source>
</evidence>
<dbReference type="Proteomes" id="UP000292919">
    <property type="component" value="Unassembled WGS sequence"/>
</dbReference>
<keyword evidence="2" id="KW-1003">Cell membrane</keyword>
<dbReference type="SUPFAM" id="SSF58104">
    <property type="entry name" value="Methyl-accepting chemotaxis protein (MCP) signaling domain"/>
    <property type="match status" value="1"/>
</dbReference>
<evidence type="ECO:0000256" key="8">
    <source>
        <dbReference type="ARBA" id="ARBA00022777"/>
    </source>
</evidence>
<evidence type="ECO:0000259" key="19">
    <source>
        <dbReference type="PROSITE" id="PS50113"/>
    </source>
</evidence>
<evidence type="ECO:0000259" key="20">
    <source>
        <dbReference type="PROSITE" id="PS50885"/>
    </source>
</evidence>
<dbReference type="GO" id="GO:0005524">
    <property type="term" value="F:ATP binding"/>
    <property type="evidence" value="ECO:0007669"/>
    <property type="project" value="UniProtKB-KW"/>
</dbReference>
<dbReference type="PROSITE" id="PS50113">
    <property type="entry name" value="PAC"/>
    <property type="match status" value="1"/>
</dbReference>
<dbReference type="CDD" id="cd06225">
    <property type="entry name" value="HAMP"/>
    <property type="match status" value="1"/>
</dbReference>
<feature type="transmembrane region" description="Helical" evidence="17">
    <location>
        <begin position="6"/>
        <end position="29"/>
    </location>
</feature>
<keyword evidence="8" id="KW-0418">Kinase</keyword>
<keyword evidence="11" id="KW-0902">Two-component regulatory system</keyword>
<evidence type="ECO:0000256" key="3">
    <source>
        <dbReference type="ARBA" id="ARBA00022500"/>
    </source>
</evidence>
<keyword evidence="13 15" id="KW-0807">Transducer</keyword>
<dbReference type="CDD" id="cd00130">
    <property type="entry name" value="PAS"/>
    <property type="match status" value="1"/>
</dbReference>
<dbReference type="Gene3D" id="6.10.340.10">
    <property type="match status" value="1"/>
</dbReference>
<evidence type="ECO:0000259" key="18">
    <source>
        <dbReference type="PROSITE" id="PS50111"/>
    </source>
</evidence>
<dbReference type="InterPro" id="IPR003660">
    <property type="entry name" value="HAMP_dom"/>
</dbReference>
<dbReference type="GO" id="GO:0005886">
    <property type="term" value="C:plasma membrane"/>
    <property type="evidence" value="ECO:0007669"/>
    <property type="project" value="UniProtKB-SubCell"/>
</dbReference>
<evidence type="ECO:0000256" key="15">
    <source>
        <dbReference type="PROSITE-ProRule" id="PRU00284"/>
    </source>
</evidence>
<evidence type="ECO:0000256" key="10">
    <source>
        <dbReference type="ARBA" id="ARBA00022989"/>
    </source>
</evidence>
<dbReference type="InterPro" id="IPR000700">
    <property type="entry name" value="PAS-assoc_C"/>
</dbReference>
<dbReference type="PANTHER" id="PTHR32089:SF112">
    <property type="entry name" value="LYSOZYME-LIKE PROTEIN-RELATED"/>
    <property type="match status" value="1"/>
</dbReference>
<dbReference type="Pfam" id="PF13426">
    <property type="entry name" value="PAS_9"/>
    <property type="match status" value="1"/>
</dbReference>
<evidence type="ECO:0000256" key="17">
    <source>
        <dbReference type="SAM" id="Phobius"/>
    </source>
</evidence>
<dbReference type="EMBL" id="SIXC01000001">
    <property type="protein sequence ID" value="TBH81741.1"/>
    <property type="molecule type" value="Genomic_DNA"/>
</dbReference>
<organism evidence="21 22">
    <name type="scientific">Desulfovibrio legallii</name>
    <dbReference type="NCBI Taxonomy" id="571438"/>
    <lineage>
        <taxon>Bacteria</taxon>
        <taxon>Pseudomonadati</taxon>
        <taxon>Thermodesulfobacteriota</taxon>
        <taxon>Desulfovibrionia</taxon>
        <taxon>Desulfovibrionales</taxon>
        <taxon>Desulfovibrionaceae</taxon>
        <taxon>Desulfovibrio</taxon>
    </lineage>
</organism>
<keyword evidence="22" id="KW-1185">Reference proteome</keyword>
<dbReference type="InterPro" id="IPR033479">
    <property type="entry name" value="dCache_1"/>
</dbReference>
<comment type="caution">
    <text evidence="21">The sequence shown here is derived from an EMBL/GenBank/DDBJ whole genome shotgun (WGS) entry which is preliminary data.</text>
</comment>
<reference evidence="21 22" key="1">
    <citation type="submission" date="2018-12" db="EMBL/GenBank/DDBJ databases">
        <title>First genome draft of Desulfovibrio legallis sp. nov.</title>
        <authorList>
            <person name="Ben Dhia O."/>
            <person name="Najjari A."/>
            <person name="Ferjani R."/>
            <person name="Fhoula I."/>
            <person name="Fardeau M.-L."/>
            <person name="Boudabbous A."/>
            <person name="Ouzari H.I."/>
        </authorList>
    </citation>
    <scope>NUCLEOTIDE SEQUENCE [LARGE SCALE GENOMIC DNA]</scope>
    <source>
        <strain evidence="21 22">H1T</strain>
    </source>
</reference>
<keyword evidence="10 17" id="KW-1133">Transmembrane helix</keyword>
<protein>
    <submittedName>
        <fullName evidence="21">PAS domain-containing protein</fullName>
    </submittedName>
</protein>
<dbReference type="PROSITE" id="PS50885">
    <property type="entry name" value="HAMP"/>
    <property type="match status" value="1"/>
</dbReference>
<feature type="domain" description="PAC" evidence="19">
    <location>
        <begin position="431"/>
        <end position="483"/>
    </location>
</feature>
<feature type="coiled-coil region" evidence="16">
    <location>
        <begin position="744"/>
        <end position="771"/>
    </location>
</feature>
<dbReference type="Pfam" id="PF00015">
    <property type="entry name" value="MCPsignal"/>
    <property type="match status" value="1"/>
</dbReference>
<feature type="domain" description="Methyl-accepting transducer" evidence="18">
    <location>
        <begin position="498"/>
        <end position="734"/>
    </location>
</feature>
<keyword evidence="3" id="KW-0145">Chemotaxis</keyword>
<dbReference type="PROSITE" id="PS50111">
    <property type="entry name" value="CHEMOTAXIS_TRANSDUC_2"/>
    <property type="match status" value="1"/>
</dbReference>
<evidence type="ECO:0000313" key="21">
    <source>
        <dbReference type="EMBL" id="TBH81741.1"/>
    </source>
</evidence>
<dbReference type="CDD" id="cd12912">
    <property type="entry name" value="PDC2_MCP_like"/>
    <property type="match status" value="1"/>
</dbReference>
<keyword evidence="7" id="KW-0547">Nucleotide-binding</keyword>
<keyword evidence="16" id="KW-0175">Coiled coil</keyword>
<keyword evidence="6 17" id="KW-0812">Transmembrane</keyword>
<dbReference type="PANTHER" id="PTHR32089">
    <property type="entry name" value="METHYL-ACCEPTING CHEMOTAXIS PROTEIN MCPB"/>
    <property type="match status" value="1"/>
</dbReference>
<dbReference type="SUPFAM" id="SSF55785">
    <property type="entry name" value="PYP-like sensor domain (PAS domain)"/>
    <property type="match status" value="1"/>
</dbReference>
<dbReference type="CDD" id="cd12914">
    <property type="entry name" value="PDC1_DGC_like"/>
    <property type="match status" value="1"/>
</dbReference>
<evidence type="ECO:0000256" key="6">
    <source>
        <dbReference type="ARBA" id="ARBA00022692"/>
    </source>
</evidence>
<gene>
    <name evidence="21" type="ORF">EB812_00155</name>
</gene>
<dbReference type="CDD" id="cd11386">
    <property type="entry name" value="MCP_signal"/>
    <property type="match status" value="1"/>
</dbReference>
<keyword evidence="12 17" id="KW-0472">Membrane</keyword>
<sequence length="772" mass="82061">MRQLRINTISALVSALAIIVVIGVLVAYVSTSSYRMVSGVQNDALEQTATIVARSAENYIRQSVDVATSLSEQAAVRQALRGGPAEGAQALMAAYAKAFPDYWSVFAFDAKGKIVAGQNAEGKSLVGGDRADRDYSKAIFSGKAVAFSSGVMKATSGDTLIYVAARAVRDADGALLGAVAVCPRWNSFTVETVDPIKLGQRGYGFMLDTAGRIIAHSTDKSLLLKDLSSETFVRQALEKGKGIIYYPWRGEDKFLFVATVPATGWLVCMSAYDSELTAPATAQRHVLLLVGLGAMAFTTLMLTTLNRRLVFTPLRALTDFTDSIAAGNFKARLEGHFRAEMAVFADNLQSMVNELKKRLGFSQGVLDGIPAPCGIVGPDFTMIWVNDAMCALLEKDGTKESYLGQRSGLFFRNDATARTLSDKAMEERKTLSGEFDYTTPSGRQLRVSVHTTPFYDLDGVMLGAIAFWNDLTEIHSQKSRIEAQNAAIARAAVEAGQVVERMAQASQQLSAQIGKSSSGAREQSHRVQDTAAAVEEMNATILEVARNAGATSESADAVKQKAQDGAALVSSVAEAVLGIRDESGRLTEIMQHLGEQARDIGTIMGVISDIADQTNLLALNAAIEAARAGEAGRGFAVVADEVRKLAEKTAHATTEVRQAIGGIQSGTTDAVSQMENAVARVTEATGMARHSGEAMEEILSLVGMAGDQVHSIAAAAEQQSASSEEINRAISAISGIATETDQAMAQCATAITELARQAQDLEKLIAALRADD</sequence>
<evidence type="ECO:0000256" key="7">
    <source>
        <dbReference type="ARBA" id="ARBA00022741"/>
    </source>
</evidence>
<evidence type="ECO:0000256" key="12">
    <source>
        <dbReference type="ARBA" id="ARBA00023136"/>
    </source>
</evidence>
<evidence type="ECO:0000313" key="22">
    <source>
        <dbReference type="Proteomes" id="UP000292919"/>
    </source>
</evidence>
<dbReference type="GO" id="GO:0000160">
    <property type="term" value="P:phosphorelay signal transduction system"/>
    <property type="evidence" value="ECO:0007669"/>
    <property type="project" value="UniProtKB-KW"/>
</dbReference>
<dbReference type="GO" id="GO:0016301">
    <property type="term" value="F:kinase activity"/>
    <property type="evidence" value="ECO:0007669"/>
    <property type="project" value="UniProtKB-KW"/>
</dbReference>
<comment type="similarity">
    <text evidence="14">Belongs to the methyl-accepting chemotaxis (MCP) protein family.</text>
</comment>
<evidence type="ECO:0000256" key="4">
    <source>
        <dbReference type="ARBA" id="ARBA00022553"/>
    </source>
</evidence>
<dbReference type="InterPro" id="IPR035965">
    <property type="entry name" value="PAS-like_dom_sf"/>
</dbReference>
<name>A0A6H3FC48_9BACT</name>
<dbReference type="InterPro" id="IPR000014">
    <property type="entry name" value="PAS"/>
</dbReference>
<proteinExistence type="inferred from homology"/>
<keyword evidence="5" id="KW-0808">Transferase</keyword>
<keyword evidence="4" id="KW-0597">Phosphoprotein</keyword>
<comment type="subcellular location">
    <subcellularLocation>
        <location evidence="1">Cell membrane</location>
        <topology evidence="1">Multi-pass membrane protein</topology>
    </subcellularLocation>
</comment>
<keyword evidence="9" id="KW-0067">ATP-binding</keyword>
<evidence type="ECO:0000256" key="1">
    <source>
        <dbReference type="ARBA" id="ARBA00004651"/>
    </source>
</evidence>
<dbReference type="Gene3D" id="1.10.287.950">
    <property type="entry name" value="Methyl-accepting chemotaxis protein"/>
    <property type="match status" value="1"/>
</dbReference>
<evidence type="ECO:0000256" key="11">
    <source>
        <dbReference type="ARBA" id="ARBA00023012"/>
    </source>
</evidence>
<evidence type="ECO:0000256" key="5">
    <source>
        <dbReference type="ARBA" id="ARBA00022679"/>
    </source>
</evidence>
<dbReference type="SUPFAM" id="SSF158472">
    <property type="entry name" value="HAMP domain-like"/>
    <property type="match status" value="1"/>
</dbReference>
<dbReference type="AlphaFoldDB" id="A0A6H3FC48"/>